<organism evidence="1 2">
    <name type="scientific">Naegleria lovaniensis</name>
    <name type="common">Amoeba</name>
    <dbReference type="NCBI Taxonomy" id="51637"/>
    <lineage>
        <taxon>Eukaryota</taxon>
        <taxon>Discoba</taxon>
        <taxon>Heterolobosea</taxon>
        <taxon>Tetramitia</taxon>
        <taxon>Eutetramitia</taxon>
        <taxon>Vahlkampfiidae</taxon>
        <taxon>Naegleria</taxon>
    </lineage>
</organism>
<keyword evidence="2" id="KW-1185">Reference proteome</keyword>
<sequence>MKAFLKCANDRDLQHHCIWRSELSFQACCYTGMAIVSSTHECFIGSDSSIVVLNLENGQVIQTILLDDVIGSIHQVEWIDSETMIVLHTAASIFKKQGPMSWIKHYELKHLDHGNKNMVANNTILYDAESRMILSACHLGRAVSMFNSDDGQLLKTIKTSSIVTKGTTFPHGMCVNYLTGELLLCLNDRVVFLK</sequence>
<name>A0AA88GGD4_NAELO</name>
<reference evidence="1 2" key="1">
    <citation type="journal article" date="2018" name="BMC Genomics">
        <title>The genome of Naegleria lovaniensis, the basis for a comparative approach to unravel pathogenicity factors of the human pathogenic amoeba N. fowleri.</title>
        <authorList>
            <person name="Liechti N."/>
            <person name="Schurch N."/>
            <person name="Bruggmann R."/>
            <person name="Wittwer M."/>
        </authorList>
    </citation>
    <scope>NUCLEOTIDE SEQUENCE [LARGE SCALE GENOMIC DNA]</scope>
    <source>
        <strain evidence="1 2">ATCC 30569</strain>
    </source>
</reference>
<dbReference type="SUPFAM" id="SSF101908">
    <property type="entry name" value="Putative isomerase YbhE"/>
    <property type="match status" value="1"/>
</dbReference>
<accession>A0AA88GGD4</accession>
<dbReference type="GeneID" id="68102982"/>
<evidence type="ECO:0000313" key="2">
    <source>
        <dbReference type="Proteomes" id="UP000816034"/>
    </source>
</evidence>
<evidence type="ECO:0000313" key="1">
    <source>
        <dbReference type="EMBL" id="KAG2374784.1"/>
    </source>
</evidence>
<proteinExistence type="predicted"/>
<protein>
    <submittedName>
        <fullName evidence="1">Uncharacterized protein</fullName>
    </submittedName>
</protein>
<dbReference type="Proteomes" id="UP000816034">
    <property type="component" value="Unassembled WGS sequence"/>
</dbReference>
<gene>
    <name evidence="1" type="ORF">C9374_010528</name>
</gene>
<dbReference type="EMBL" id="PYSW02000043">
    <property type="protein sequence ID" value="KAG2374784.1"/>
    <property type="molecule type" value="Genomic_DNA"/>
</dbReference>
<dbReference type="AlphaFoldDB" id="A0AA88GGD4"/>
<dbReference type="RefSeq" id="XP_044543958.1">
    <property type="nucleotide sequence ID" value="XM_044686082.1"/>
</dbReference>
<comment type="caution">
    <text evidence="1">The sequence shown here is derived from an EMBL/GenBank/DDBJ whole genome shotgun (WGS) entry which is preliminary data.</text>
</comment>